<protein>
    <submittedName>
        <fullName evidence="1">Uncharacterized protein</fullName>
    </submittedName>
</protein>
<dbReference type="RefSeq" id="WP_111145418.1">
    <property type="nucleotide sequence ID" value="NZ_QKRB01000031.1"/>
</dbReference>
<reference evidence="1 2" key="1">
    <citation type="submission" date="2018-06" db="EMBL/GenBank/DDBJ databases">
        <title>Paenibacillus imtechensis sp. nov.</title>
        <authorList>
            <person name="Pinnaka A.K."/>
            <person name="Singh H."/>
            <person name="Kaur M."/>
        </authorList>
    </citation>
    <scope>NUCLEOTIDE SEQUENCE [LARGE SCALE GENOMIC DNA]</scope>
    <source>
        <strain evidence="1 2">SMB1</strain>
    </source>
</reference>
<accession>A0A2W1LZH2</accession>
<evidence type="ECO:0000313" key="2">
    <source>
        <dbReference type="Proteomes" id="UP000249522"/>
    </source>
</evidence>
<sequence>MKTKNTEGVKLKVAWRDFNVTKFAYITRFGVVLIAAALMSGCSSNKELSSPSLTTFREEIMEAVPSIKVLAVEAKPTRVVFRYRFDKVHDASLQLNIVKLTDEYMRTPPFDSEVLASYYDEFSKEDRIPPDIALPMDTDDDGEANFEYYASLGQDGEWSWRYSDYKNKHETVMLP</sequence>
<evidence type="ECO:0000313" key="1">
    <source>
        <dbReference type="EMBL" id="PZD97091.1"/>
    </source>
</evidence>
<comment type="caution">
    <text evidence="1">The sequence shown here is derived from an EMBL/GenBank/DDBJ whole genome shotgun (WGS) entry which is preliminary data.</text>
</comment>
<dbReference type="EMBL" id="QKRB01000031">
    <property type="protein sequence ID" value="PZD97091.1"/>
    <property type="molecule type" value="Genomic_DNA"/>
</dbReference>
<dbReference type="OrthoDB" id="2621384at2"/>
<gene>
    <name evidence="1" type="ORF">DNH61_04155</name>
</gene>
<organism evidence="1 2">
    <name type="scientific">Paenibacillus sambharensis</name>
    <dbReference type="NCBI Taxonomy" id="1803190"/>
    <lineage>
        <taxon>Bacteria</taxon>
        <taxon>Bacillati</taxon>
        <taxon>Bacillota</taxon>
        <taxon>Bacilli</taxon>
        <taxon>Bacillales</taxon>
        <taxon>Paenibacillaceae</taxon>
        <taxon>Paenibacillus</taxon>
    </lineage>
</organism>
<name>A0A2W1LZH2_9BACL</name>
<keyword evidence="2" id="KW-1185">Reference proteome</keyword>
<proteinExistence type="predicted"/>
<dbReference type="AlphaFoldDB" id="A0A2W1LZH2"/>
<dbReference type="Proteomes" id="UP000249522">
    <property type="component" value="Unassembled WGS sequence"/>
</dbReference>